<comment type="caution">
    <text evidence="2">The sequence shown here is derived from an EMBL/GenBank/DDBJ whole genome shotgun (WGS) entry which is preliminary data.</text>
</comment>
<keyword evidence="3" id="KW-1185">Reference proteome</keyword>
<sequence>MKKRVFAYAGLLFITCSFLLSCNNDDDETQIPTTAVTTSKQYKDITSANKEINSIVENVFNTETNIGNKSFSNVKTPECATITSEVTDEKKTVTIDFGDNCELPNGEVISGRIQMSFSLKLDTESKIEITYSLDKIVYKDITVSGTATTIFSFNSDTGNTKFTTNSDFAFAWKDGLSATSKTNFETESFPGNSNPDTPPNLIFYSLTTGSSLTQFSNGDRFAVEITTPLRDESSCQYTVSGVMVTTENSAVITLNYGDGECDNIATQTDADGNETTIEL</sequence>
<dbReference type="OrthoDB" id="1114031at2"/>
<dbReference type="EMBL" id="AQRA01000007">
    <property type="protein sequence ID" value="EZH72810.1"/>
    <property type="molecule type" value="Genomic_DNA"/>
</dbReference>
<name>A0A023BS44_9FLAO</name>
<accession>A0A023BS44</accession>
<keyword evidence="1" id="KW-0732">Signal</keyword>
<evidence type="ECO:0008006" key="4">
    <source>
        <dbReference type="Google" id="ProtNLM"/>
    </source>
</evidence>
<organism evidence="2 3">
    <name type="scientific">Aquimarina atlantica</name>
    <dbReference type="NCBI Taxonomy" id="1317122"/>
    <lineage>
        <taxon>Bacteria</taxon>
        <taxon>Pseudomonadati</taxon>
        <taxon>Bacteroidota</taxon>
        <taxon>Flavobacteriia</taxon>
        <taxon>Flavobacteriales</taxon>
        <taxon>Flavobacteriaceae</taxon>
        <taxon>Aquimarina</taxon>
    </lineage>
</organism>
<dbReference type="RefSeq" id="WP_034244173.1">
    <property type="nucleotide sequence ID" value="NZ_AQRA01000007.1"/>
</dbReference>
<proteinExistence type="predicted"/>
<evidence type="ECO:0000313" key="3">
    <source>
        <dbReference type="Proteomes" id="UP000023541"/>
    </source>
</evidence>
<gene>
    <name evidence="2" type="ORF">ATO12_22015</name>
</gene>
<dbReference type="AlphaFoldDB" id="A0A023BS44"/>
<feature type="chain" id="PRO_5001512273" description="Lipocalin-like domain-containing protein" evidence="1">
    <location>
        <begin position="23"/>
        <end position="279"/>
    </location>
</feature>
<evidence type="ECO:0000313" key="2">
    <source>
        <dbReference type="EMBL" id="EZH72810.1"/>
    </source>
</evidence>
<dbReference type="Proteomes" id="UP000023541">
    <property type="component" value="Unassembled WGS sequence"/>
</dbReference>
<dbReference type="PROSITE" id="PS51257">
    <property type="entry name" value="PROKAR_LIPOPROTEIN"/>
    <property type="match status" value="1"/>
</dbReference>
<reference evidence="2 3" key="1">
    <citation type="submission" date="2014-04" db="EMBL/GenBank/DDBJ databases">
        <title>Aquimarina sp. 22II-S11-z7 Genome Sequencing.</title>
        <authorList>
            <person name="Lai Q."/>
        </authorList>
    </citation>
    <scope>NUCLEOTIDE SEQUENCE [LARGE SCALE GENOMIC DNA]</scope>
    <source>
        <strain evidence="2 3">22II-S11-z7</strain>
    </source>
</reference>
<feature type="signal peptide" evidence="1">
    <location>
        <begin position="1"/>
        <end position="22"/>
    </location>
</feature>
<protein>
    <recommendedName>
        <fullName evidence="4">Lipocalin-like domain-containing protein</fullName>
    </recommendedName>
</protein>
<evidence type="ECO:0000256" key="1">
    <source>
        <dbReference type="SAM" id="SignalP"/>
    </source>
</evidence>
<dbReference type="STRING" id="1317122.ATO12_22015"/>
<dbReference type="eggNOG" id="ENOG5032FTE">
    <property type="taxonomic scope" value="Bacteria"/>
</dbReference>